<proteinExistence type="predicted"/>
<feature type="region of interest" description="Disordered" evidence="2">
    <location>
        <begin position="27"/>
        <end position="58"/>
    </location>
</feature>
<keyword evidence="1" id="KW-0175">Coiled coil</keyword>
<evidence type="ECO:0000313" key="4">
    <source>
        <dbReference type="Proteomes" id="UP001186944"/>
    </source>
</evidence>
<protein>
    <submittedName>
        <fullName evidence="3">Uncharacterized protein</fullName>
    </submittedName>
</protein>
<dbReference type="Proteomes" id="UP001186944">
    <property type="component" value="Unassembled WGS sequence"/>
</dbReference>
<organism evidence="3 4">
    <name type="scientific">Pinctada imbricata</name>
    <name type="common">Atlantic pearl-oyster</name>
    <name type="synonym">Pinctada martensii</name>
    <dbReference type="NCBI Taxonomy" id="66713"/>
    <lineage>
        <taxon>Eukaryota</taxon>
        <taxon>Metazoa</taxon>
        <taxon>Spiralia</taxon>
        <taxon>Lophotrochozoa</taxon>
        <taxon>Mollusca</taxon>
        <taxon>Bivalvia</taxon>
        <taxon>Autobranchia</taxon>
        <taxon>Pteriomorphia</taxon>
        <taxon>Pterioida</taxon>
        <taxon>Pterioidea</taxon>
        <taxon>Pteriidae</taxon>
        <taxon>Pinctada</taxon>
    </lineage>
</organism>
<reference evidence="3" key="1">
    <citation type="submission" date="2019-08" db="EMBL/GenBank/DDBJ databases">
        <title>The improved chromosome-level genome for the pearl oyster Pinctada fucata martensii using PacBio sequencing and Hi-C.</title>
        <authorList>
            <person name="Zheng Z."/>
        </authorList>
    </citation>
    <scope>NUCLEOTIDE SEQUENCE</scope>
    <source>
        <strain evidence="3">ZZ-2019</strain>
        <tissue evidence="3">Adductor muscle</tissue>
    </source>
</reference>
<sequence>MLKRKDPGYTPPQQVTLTRRKLYISPDTNIMGDNQGNNSPSVNQSVPISSPQQSVVHPGLVTPPVQSTMGGMHPNMQQEFAISFGDGQSVSFSHMLMSTLSSPSFMSTFAPSLAHAMGPFISAAVSSAVKPLQDKVDAQEKVISEQRNQIDQLRNDNEFLYGQTQDLESKIEALEQYGRRTSLRFHNVQIPSGCDDTDDLIVNLCKDKLKIDITTEDINRSHPIGKPNKSGKSQIICRFRNWKVKNKIFTNKKKLKGDSDKVFITEDLTVHRQGMVKKLSEAKKSGDIKSFWTNDGRIFARKNDESTSVKLINSSHDITHMISG</sequence>
<dbReference type="EMBL" id="VSWD01000002">
    <property type="protein sequence ID" value="KAK3107826.1"/>
    <property type="molecule type" value="Genomic_DNA"/>
</dbReference>
<feature type="coiled-coil region" evidence="1">
    <location>
        <begin position="136"/>
        <end position="170"/>
    </location>
</feature>
<feature type="compositionally biased region" description="Low complexity" evidence="2">
    <location>
        <begin position="34"/>
        <end position="58"/>
    </location>
</feature>
<evidence type="ECO:0000313" key="3">
    <source>
        <dbReference type="EMBL" id="KAK3107826.1"/>
    </source>
</evidence>
<gene>
    <name evidence="3" type="ORF">FSP39_023043</name>
</gene>
<name>A0AA88YUH4_PINIB</name>
<evidence type="ECO:0000256" key="1">
    <source>
        <dbReference type="SAM" id="Coils"/>
    </source>
</evidence>
<accession>A0AA88YUH4</accession>
<dbReference type="AlphaFoldDB" id="A0AA88YUH4"/>
<evidence type="ECO:0000256" key="2">
    <source>
        <dbReference type="SAM" id="MobiDB-lite"/>
    </source>
</evidence>
<dbReference type="Gene3D" id="3.30.70.1820">
    <property type="entry name" value="L1 transposable element, RRM domain"/>
    <property type="match status" value="1"/>
</dbReference>
<comment type="caution">
    <text evidence="3">The sequence shown here is derived from an EMBL/GenBank/DDBJ whole genome shotgun (WGS) entry which is preliminary data.</text>
</comment>
<keyword evidence="4" id="KW-1185">Reference proteome</keyword>